<organism evidence="2 3">
    <name type="scientific">Sutcliffiella horikoshii</name>
    <dbReference type="NCBI Taxonomy" id="79883"/>
    <lineage>
        <taxon>Bacteria</taxon>
        <taxon>Bacillati</taxon>
        <taxon>Bacillota</taxon>
        <taxon>Bacilli</taxon>
        <taxon>Bacillales</taxon>
        <taxon>Bacillaceae</taxon>
        <taxon>Sutcliffiella</taxon>
    </lineage>
</organism>
<proteinExistence type="predicted"/>
<protein>
    <recommendedName>
        <fullName evidence="1">Abortive phage infection protein C-terminal domain-containing protein</fullName>
    </recommendedName>
</protein>
<evidence type="ECO:0000259" key="1">
    <source>
        <dbReference type="Pfam" id="PF10592"/>
    </source>
</evidence>
<dbReference type="EMBL" id="VTET01000005">
    <property type="protein sequence ID" value="TYS71741.1"/>
    <property type="molecule type" value="Genomic_DNA"/>
</dbReference>
<accession>A0A5D4TA18</accession>
<dbReference type="OrthoDB" id="2237575at2"/>
<dbReference type="Pfam" id="PF10592">
    <property type="entry name" value="AIPR"/>
    <property type="match status" value="1"/>
</dbReference>
<comment type="caution">
    <text evidence="2">The sequence shown here is derived from an EMBL/GenBank/DDBJ whole genome shotgun (WGS) entry which is preliminary data.</text>
</comment>
<feature type="domain" description="Abortive phage infection protein C-terminal" evidence="1">
    <location>
        <begin position="115"/>
        <end position="419"/>
    </location>
</feature>
<evidence type="ECO:0000313" key="2">
    <source>
        <dbReference type="EMBL" id="TYS71741.1"/>
    </source>
</evidence>
<sequence length="484" mass="55568">MHFIKRYEINENTFILRVPSTQLTVMYDPHRLNEHLASGKEFPTPNTWDHTLFFTTFVSVDDLFVGKDILIPMKRNPRNQNTKSSVSNNIATALVSEDLDSLDEKQQPTGFPLCESFYINNRGISLVAHKVNVINNVTFLGENGKVFSQVLEVHMDVENEGNIDGGHTYKIILEQVERMAKIEKKLKAHVRLEINVNLRDVTSFAAARNTNAAVKEASIMNSRGEFDTLKVILRDLPFFERIAYRQNDKGIPIENIVEYIELFNLKKSPLFESEEMMIPTPIIPKQKWGSSKREILKFYSDEINNAIVEERPSEYDLMTPIINDIFWLYTEIEKNLSKIYNKHANGKRNANFAALAYVTRNETKEKKLANGKKYRQLTTYGNGEPSEENIMPYVIDKGLAVPIAGMFRMLLEKDPETGIYSWISGVDLKQHAGQIIGFIIEEAMKAVAEEGPDNYAKDRMTWKNNLLTMSQYRMRIQSQGAYSK</sequence>
<gene>
    <name evidence="2" type="ORF">FZC75_11300</name>
</gene>
<dbReference type="Proteomes" id="UP000324517">
    <property type="component" value="Unassembled WGS sequence"/>
</dbReference>
<dbReference type="RefSeq" id="WP_148979397.1">
    <property type="nucleotide sequence ID" value="NZ_JBNILM010000007.1"/>
</dbReference>
<name>A0A5D4TA18_9BACI</name>
<evidence type="ECO:0000313" key="3">
    <source>
        <dbReference type="Proteomes" id="UP000324517"/>
    </source>
</evidence>
<reference evidence="2 3" key="1">
    <citation type="submission" date="2019-08" db="EMBL/GenBank/DDBJ databases">
        <title>Bacillus genomes from the desert of Cuatro Cienegas, Coahuila.</title>
        <authorList>
            <person name="Olmedo-Alvarez G."/>
        </authorList>
    </citation>
    <scope>NUCLEOTIDE SEQUENCE [LARGE SCALE GENOMIC DNA]</scope>
    <source>
        <strain evidence="2 3">CH98b_3T</strain>
    </source>
</reference>
<dbReference type="AlphaFoldDB" id="A0A5D4TA18"/>
<dbReference type="InterPro" id="IPR018891">
    <property type="entry name" value="AIPR_C"/>
</dbReference>